<evidence type="ECO:0008006" key="4">
    <source>
        <dbReference type="Google" id="ProtNLM"/>
    </source>
</evidence>
<dbReference type="EMBL" id="DF952382">
    <property type="protein sequence ID" value="GAN45723.1"/>
    <property type="molecule type" value="Genomic_DNA"/>
</dbReference>
<sequence length="137" mass="14116">MLASVLMIGAAAVRAAEADCELHFSLHGWSVLYKRAEGRGRVVCDNGQSMSVRIRVEGGGLTVGKHVIDDGRGKFSGVHDIREVLGAYAGAEAHAGAVKGGAAQVLTKGPVSLALSGSGRGWDLGIAFGRFEITAAK</sequence>
<name>A0A0K8QMT4_9GAMM</name>
<evidence type="ECO:0000313" key="2">
    <source>
        <dbReference type="EMBL" id="GAP66210.1"/>
    </source>
</evidence>
<gene>
    <name evidence="1" type="ORF">MBSD_2275</name>
    <name evidence="2" type="ORF">MBSD_n1513</name>
</gene>
<organism evidence="2">
    <name type="scientific">Mizugakiibacter sediminis</name>
    <dbReference type="NCBI Taxonomy" id="1475481"/>
    <lineage>
        <taxon>Bacteria</taxon>
        <taxon>Pseudomonadati</taxon>
        <taxon>Pseudomonadota</taxon>
        <taxon>Gammaproteobacteria</taxon>
        <taxon>Lysobacterales</taxon>
        <taxon>Rhodanobacteraceae</taxon>
        <taxon>Mizugakiibacter</taxon>
    </lineage>
</organism>
<evidence type="ECO:0000313" key="3">
    <source>
        <dbReference type="Proteomes" id="UP000253740"/>
    </source>
</evidence>
<proteinExistence type="predicted"/>
<dbReference type="EMBL" id="DF970195">
    <property type="protein sequence ID" value="GAP66210.1"/>
    <property type="molecule type" value="Genomic_DNA"/>
</dbReference>
<dbReference type="AlphaFoldDB" id="A0A0K8QMT4"/>
<protein>
    <recommendedName>
        <fullName evidence="4">Secreted protein</fullName>
    </recommendedName>
</protein>
<dbReference type="Proteomes" id="UP000253740">
    <property type="component" value="Unassembled WGS sequence"/>
</dbReference>
<keyword evidence="3" id="KW-1185">Reference proteome</keyword>
<reference evidence="1" key="1">
    <citation type="submission" date="2015-03" db="EMBL/GenBank/DDBJ databases">
        <title>Draft genome sequence of Mizugakiibacter sediminis skMP5.</title>
        <authorList>
            <person name="Watanabe T."/>
            <person name="Kojima H."/>
            <person name="Fukui M."/>
        </authorList>
    </citation>
    <scope>NUCLEOTIDE SEQUENCE</scope>
    <source>
        <strain evidence="1">SkMP5</strain>
    </source>
</reference>
<reference evidence="2" key="2">
    <citation type="submission" date="2015-08" db="EMBL/GenBank/DDBJ databases">
        <title>Complete DNA Sequence of Pseudomonas syringae pv. actinidiae, the Causal Agent of Kiwifruit Canker Disease.</title>
        <authorList>
            <person name="Rikkerink E.H.A."/>
            <person name="Fineran P.C."/>
        </authorList>
    </citation>
    <scope>NUCLEOTIDE SEQUENCE</scope>
    <source>
        <strain evidence="2">SkMP5</strain>
    </source>
</reference>
<dbReference type="RefSeq" id="WP_237071767.1">
    <property type="nucleotide sequence ID" value="NZ_DF970195.1"/>
</dbReference>
<dbReference type="HOGENOM" id="CLU_126062_0_0_6"/>
<accession>A0A0K8QMT4</accession>
<evidence type="ECO:0000313" key="1">
    <source>
        <dbReference type="EMBL" id="GAN45723.1"/>
    </source>
</evidence>